<dbReference type="EMBL" id="KB007974">
    <property type="protein sequence ID" value="ELR17072.1"/>
    <property type="molecule type" value="Genomic_DNA"/>
</dbReference>
<evidence type="ECO:0000256" key="1">
    <source>
        <dbReference type="SAM" id="MobiDB-lite"/>
    </source>
</evidence>
<keyword evidence="3" id="KW-1185">Reference proteome</keyword>
<feature type="compositionally biased region" description="Polar residues" evidence="1">
    <location>
        <begin position="273"/>
        <end position="288"/>
    </location>
</feature>
<feature type="compositionally biased region" description="Basic and acidic residues" evidence="1">
    <location>
        <begin position="259"/>
        <end position="269"/>
    </location>
</feature>
<organism evidence="2 3">
    <name type="scientific">Acanthamoeba castellanii (strain ATCC 30010 / Neff)</name>
    <dbReference type="NCBI Taxonomy" id="1257118"/>
    <lineage>
        <taxon>Eukaryota</taxon>
        <taxon>Amoebozoa</taxon>
        <taxon>Discosea</taxon>
        <taxon>Longamoebia</taxon>
        <taxon>Centramoebida</taxon>
        <taxon>Acanthamoebidae</taxon>
        <taxon>Acanthamoeba</taxon>
    </lineage>
</organism>
<sequence length="319" mass="34910">MFTRLGVRVHYSHEADNDDTIAAHAFARSAAVLSADRDMYQYTGITPPLRVFYSFAMHGQRLQLSERPPSDRASRSCERAVIVPPPATNASMHSQWGSSDESTIAYLRGSPSPLTRDLGNIHLAARALRQAVYHRLGVKGTVHEVFPTWDGDKVAWTDDHVAPDPEMSYLLADMSPDQVVARLFPDFDSPPSTLRPELMHNHAWAVRAVVYELLVIGSGGSPSLFDMMERDPRAAATATATEAVVADETEASGSAAGEEESRWTLHVSEEEGTTTIRQGPEASGTSGNEVEDARGVKQKDEKDKEGGQRGILARGREDR</sequence>
<dbReference type="OrthoDB" id="2019262at2759"/>
<dbReference type="GeneID" id="14918548"/>
<dbReference type="KEGG" id="acan:ACA1_057040"/>
<dbReference type="AlphaFoldDB" id="L8GVW6"/>
<dbReference type="VEuPathDB" id="AmoebaDB:ACA1_057040"/>
<reference evidence="2 3" key="1">
    <citation type="journal article" date="2013" name="Genome Biol.">
        <title>Genome of Acanthamoeba castellanii highlights extensive lateral gene transfer and early evolution of tyrosine kinase signaling.</title>
        <authorList>
            <person name="Clarke M."/>
            <person name="Lohan A.J."/>
            <person name="Liu B."/>
            <person name="Lagkouvardos I."/>
            <person name="Roy S."/>
            <person name="Zafar N."/>
            <person name="Bertelli C."/>
            <person name="Schilde C."/>
            <person name="Kianianmomeni A."/>
            <person name="Burglin T.R."/>
            <person name="Frech C."/>
            <person name="Turcotte B."/>
            <person name="Kopec K.O."/>
            <person name="Synnott J.M."/>
            <person name="Choo C."/>
            <person name="Paponov I."/>
            <person name="Finkler A."/>
            <person name="Soon Heng Tan C."/>
            <person name="Hutchins A.P."/>
            <person name="Weinmeier T."/>
            <person name="Rattei T."/>
            <person name="Chu J.S."/>
            <person name="Gimenez G."/>
            <person name="Irimia M."/>
            <person name="Rigden D.J."/>
            <person name="Fitzpatrick D.A."/>
            <person name="Lorenzo-Morales J."/>
            <person name="Bateman A."/>
            <person name="Chiu C.H."/>
            <person name="Tang P."/>
            <person name="Hegemann P."/>
            <person name="Fromm H."/>
            <person name="Raoult D."/>
            <person name="Greub G."/>
            <person name="Miranda-Saavedra D."/>
            <person name="Chen N."/>
            <person name="Nash P."/>
            <person name="Ginger M.L."/>
            <person name="Horn M."/>
            <person name="Schaap P."/>
            <person name="Caler L."/>
            <person name="Loftus B."/>
        </authorList>
    </citation>
    <scope>NUCLEOTIDE SEQUENCE [LARGE SCALE GENOMIC DNA]</scope>
    <source>
        <strain evidence="2 3">Neff</strain>
    </source>
</reference>
<evidence type="ECO:0000313" key="3">
    <source>
        <dbReference type="Proteomes" id="UP000011083"/>
    </source>
</evidence>
<feature type="region of interest" description="Disordered" evidence="1">
    <location>
        <begin position="248"/>
        <end position="319"/>
    </location>
</feature>
<feature type="compositionally biased region" description="Basic and acidic residues" evidence="1">
    <location>
        <begin position="291"/>
        <end position="307"/>
    </location>
</feature>
<name>L8GVW6_ACACF</name>
<dbReference type="Proteomes" id="UP000011083">
    <property type="component" value="Unassembled WGS sequence"/>
</dbReference>
<dbReference type="RefSeq" id="XP_004339085.1">
    <property type="nucleotide sequence ID" value="XM_004339037.1"/>
</dbReference>
<proteinExistence type="predicted"/>
<accession>L8GVW6</accession>
<gene>
    <name evidence="2" type="ORF">ACA1_057040</name>
</gene>
<evidence type="ECO:0000313" key="2">
    <source>
        <dbReference type="EMBL" id="ELR17072.1"/>
    </source>
</evidence>
<protein>
    <submittedName>
        <fullName evidence="2">Uncharacterized protein</fullName>
    </submittedName>
</protein>